<protein>
    <recommendedName>
        <fullName evidence="6">Ferredoxin</fullName>
    </recommendedName>
</protein>
<reference evidence="9" key="1">
    <citation type="submission" date="2017-09" db="EMBL/GenBank/DDBJ databases">
        <title>Depth-based differentiation of microbial function through sediment-hosted aquifers and enrichment of novel symbionts in the deep terrestrial subsurface.</title>
        <authorList>
            <person name="Probst A.J."/>
            <person name="Ladd B."/>
            <person name="Jarett J.K."/>
            <person name="Geller-Mcgrath D.E."/>
            <person name="Sieber C.M.K."/>
            <person name="Emerson J.B."/>
            <person name="Anantharaman K."/>
            <person name="Thomas B.C."/>
            <person name="Malmstrom R."/>
            <person name="Stieglmeier M."/>
            <person name="Klingl A."/>
            <person name="Woyke T."/>
            <person name="Ryan C.M."/>
            <person name="Banfield J.F."/>
        </authorList>
    </citation>
    <scope>NUCLEOTIDE SEQUENCE [LARGE SCALE GENOMIC DNA]</scope>
</reference>
<comment type="caution">
    <text evidence="8">The sequence shown here is derived from an EMBL/GenBank/DDBJ whole genome shotgun (WGS) entry which is preliminary data.</text>
</comment>
<evidence type="ECO:0000313" key="9">
    <source>
        <dbReference type="Proteomes" id="UP000230093"/>
    </source>
</evidence>
<dbReference type="InterPro" id="IPR051269">
    <property type="entry name" value="Fe-S_cluster_ET"/>
</dbReference>
<dbReference type="PANTHER" id="PTHR36923">
    <property type="entry name" value="FERREDOXIN"/>
    <property type="match status" value="1"/>
</dbReference>
<evidence type="ECO:0000313" key="8">
    <source>
        <dbReference type="EMBL" id="PIS08761.1"/>
    </source>
</evidence>
<evidence type="ECO:0000259" key="7">
    <source>
        <dbReference type="PROSITE" id="PS51379"/>
    </source>
</evidence>
<dbReference type="PRINTS" id="PR00352">
    <property type="entry name" value="3FE4SFRDOXIN"/>
</dbReference>
<comment type="function">
    <text evidence="6">Ferredoxins are iron-sulfur proteins that transfer electrons in a wide variety of metabolic reactions.</text>
</comment>
<dbReference type="SUPFAM" id="SSF54862">
    <property type="entry name" value="4Fe-4S ferredoxins"/>
    <property type="match status" value="1"/>
</dbReference>
<evidence type="ECO:0000256" key="6">
    <source>
        <dbReference type="RuleBase" id="RU368020"/>
    </source>
</evidence>
<keyword evidence="5 6" id="KW-0411">Iron-sulfur</keyword>
<dbReference type="PROSITE" id="PS51379">
    <property type="entry name" value="4FE4S_FER_2"/>
    <property type="match status" value="1"/>
</dbReference>
<keyword evidence="4 6" id="KW-0408">Iron</keyword>
<evidence type="ECO:0000256" key="4">
    <source>
        <dbReference type="ARBA" id="ARBA00023004"/>
    </source>
</evidence>
<evidence type="ECO:0000256" key="2">
    <source>
        <dbReference type="ARBA" id="ARBA00022723"/>
    </source>
</evidence>
<name>A0A2H0W7W6_9BACT</name>
<dbReference type="InterPro" id="IPR017896">
    <property type="entry name" value="4Fe4S_Fe-S-bd"/>
</dbReference>
<sequence length="63" mass="6427">MTKQAIVDKEKCIGCGTCVSLAGKSFKLGDDGKAEALVPAGDDEPTVQSAVDSCPVTAISLKE</sequence>
<dbReference type="Pfam" id="PF13370">
    <property type="entry name" value="Fer4_13"/>
    <property type="match status" value="1"/>
</dbReference>
<keyword evidence="3 6" id="KW-0249">Electron transport</keyword>
<dbReference type="GO" id="GO:0005506">
    <property type="term" value="F:iron ion binding"/>
    <property type="evidence" value="ECO:0007669"/>
    <property type="project" value="UniProtKB-UniRule"/>
</dbReference>
<proteinExistence type="predicted"/>
<evidence type="ECO:0000256" key="3">
    <source>
        <dbReference type="ARBA" id="ARBA00022982"/>
    </source>
</evidence>
<feature type="domain" description="4Fe-4S ferredoxin-type" evidence="7">
    <location>
        <begin position="3"/>
        <end position="31"/>
    </location>
</feature>
<dbReference type="GO" id="GO:0009055">
    <property type="term" value="F:electron transfer activity"/>
    <property type="evidence" value="ECO:0007669"/>
    <property type="project" value="UniProtKB-UniRule"/>
</dbReference>
<dbReference type="GO" id="GO:0051536">
    <property type="term" value="F:iron-sulfur cluster binding"/>
    <property type="evidence" value="ECO:0007669"/>
    <property type="project" value="UniProtKB-KW"/>
</dbReference>
<dbReference type="InterPro" id="IPR001080">
    <property type="entry name" value="3Fe4S_ferredoxin"/>
</dbReference>
<dbReference type="Gene3D" id="3.30.70.20">
    <property type="match status" value="1"/>
</dbReference>
<dbReference type="EMBL" id="PEZT01000028">
    <property type="protein sequence ID" value="PIS08761.1"/>
    <property type="molecule type" value="Genomic_DNA"/>
</dbReference>
<evidence type="ECO:0000256" key="5">
    <source>
        <dbReference type="ARBA" id="ARBA00023014"/>
    </source>
</evidence>
<keyword evidence="1 6" id="KW-0813">Transport</keyword>
<dbReference type="PANTHER" id="PTHR36923:SF3">
    <property type="entry name" value="FERREDOXIN"/>
    <property type="match status" value="1"/>
</dbReference>
<dbReference type="AlphaFoldDB" id="A0A2H0W7W6"/>
<organism evidence="8 9">
    <name type="scientific">Candidatus Beckwithbacteria bacterium CG10_big_fil_rev_8_21_14_0_10_34_10</name>
    <dbReference type="NCBI Taxonomy" id="1974495"/>
    <lineage>
        <taxon>Bacteria</taxon>
        <taxon>Candidatus Beckwithiibacteriota</taxon>
    </lineage>
</organism>
<gene>
    <name evidence="8" type="ORF">COT75_04740</name>
</gene>
<accession>A0A2H0W7W6</accession>
<evidence type="ECO:0000256" key="1">
    <source>
        <dbReference type="ARBA" id="ARBA00022448"/>
    </source>
</evidence>
<keyword evidence="2 6" id="KW-0479">Metal-binding</keyword>
<dbReference type="Proteomes" id="UP000230093">
    <property type="component" value="Unassembled WGS sequence"/>
</dbReference>